<feature type="compositionally biased region" description="Basic residues" evidence="6">
    <location>
        <begin position="162"/>
        <end position="189"/>
    </location>
</feature>
<dbReference type="PANTHER" id="PTHR15263:SF1">
    <property type="entry name" value="NF-KAPPA-B INHIBITOR-LIKE PROTEIN 1"/>
    <property type="match status" value="1"/>
</dbReference>
<feature type="compositionally biased region" description="Basic and acidic residues" evidence="6">
    <location>
        <begin position="48"/>
        <end position="57"/>
    </location>
</feature>
<feature type="compositionally biased region" description="Basic and acidic residues" evidence="6">
    <location>
        <begin position="97"/>
        <end position="126"/>
    </location>
</feature>
<feature type="compositionally biased region" description="Basic and acidic residues" evidence="6">
    <location>
        <begin position="304"/>
        <end position="317"/>
    </location>
</feature>
<evidence type="ECO:0000256" key="4">
    <source>
        <dbReference type="ARBA" id="ARBA00023043"/>
    </source>
</evidence>
<dbReference type="VEuPathDB" id="FungiDB:SPBR_02767"/>
<keyword evidence="3" id="KW-0677">Repeat</keyword>
<feature type="compositionally biased region" description="Basic and acidic residues" evidence="6">
    <location>
        <begin position="139"/>
        <end position="161"/>
    </location>
</feature>
<dbReference type="AlphaFoldDB" id="A0A0C2J1T8"/>
<dbReference type="RefSeq" id="XP_040620975.1">
    <property type="nucleotide sequence ID" value="XM_040761070.1"/>
</dbReference>
<sequence length="493" mass="57312">MGEPDESARAPIRAHILASINPFMSNSANGDDHRTDHKRRPGRRRRTYSSERARSGADENSEAAEAGSGDHLRPRTSKMRFKSKRPQERVGDDDDDDSRRTRYRSRDYETDSDRGRDTVIDRDTKRSGYSSRLGVGDDATLKESLHDSTNHEVRSKEEASSRRRHHRRRRHHHGRHHMRTERSLSRSRSRSPASADGHRDKKRHHRRSRRDDNGREQEEEDPYADPPLDPDAAFRQSLFDAMADDEGAAYWEAVYGQPVHEYAEEAKAYQQQAGSGGGTADPDGLSAMNDDEYADYVRRRMWERSDEGRRETREQQKKQQAAAAAAEKERIRAKQRAFEQDRRHWDEVERSLRRGEARKKRRLWQDRWQTYTSAWSTWEASPSPGTIPWPVARDEAPDTDGKGQEEAFAKEVRAFFTGGPQDGPRYDDDGDDEKLEPTTEKSLLARLRDERVRWHPDKMQQRLGGRVDAMVMRDITAIFQVVDRLWSELREKK</sequence>
<dbReference type="InterPro" id="IPR038753">
    <property type="entry name" value="NFKBIL1"/>
</dbReference>
<keyword evidence="2" id="KW-0597">Phosphoprotein</keyword>
<dbReference type="GeneID" id="63675991"/>
<keyword evidence="5" id="KW-0539">Nucleus</keyword>
<dbReference type="HOGENOM" id="CLU_043194_1_1_1"/>
<feature type="region of interest" description="Disordered" evidence="6">
    <location>
        <begin position="377"/>
        <end position="438"/>
    </location>
</feature>
<feature type="region of interest" description="Disordered" evidence="6">
    <location>
        <begin position="20"/>
        <end position="240"/>
    </location>
</feature>
<accession>A0A0C2J1T8</accession>
<evidence type="ECO:0000256" key="3">
    <source>
        <dbReference type="ARBA" id="ARBA00022737"/>
    </source>
</evidence>
<evidence type="ECO:0000256" key="6">
    <source>
        <dbReference type="SAM" id="MobiDB-lite"/>
    </source>
</evidence>
<proteinExistence type="predicted"/>
<name>A0A0C2J1T8_9PEZI</name>
<reference evidence="7 8" key="1">
    <citation type="journal article" date="2014" name="BMC Genomics">
        <title>Comparative genomics of the major fungal agents of human and animal Sporotrichosis: Sporothrix schenckii and Sporothrix brasiliensis.</title>
        <authorList>
            <person name="Teixeira M.M."/>
            <person name="de Almeida L.G."/>
            <person name="Kubitschek-Barreira P."/>
            <person name="Alves F.L."/>
            <person name="Kioshima E.S."/>
            <person name="Abadio A.K."/>
            <person name="Fernandes L."/>
            <person name="Derengowski L.S."/>
            <person name="Ferreira K.S."/>
            <person name="Souza R.C."/>
            <person name="Ruiz J.C."/>
            <person name="de Andrade N.C."/>
            <person name="Paes H.C."/>
            <person name="Nicola A.M."/>
            <person name="Albuquerque P."/>
            <person name="Gerber A.L."/>
            <person name="Martins V.P."/>
            <person name="Peconick L.D."/>
            <person name="Neto A.V."/>
            <person name="Chaucanez C.B."/>
            <person name="Silva P.A."/>
            <person name="Cunha O.L."/>
            <person name="de Oliveira F.F."/>
            <person name="dos Santos T.C."/>
            <person name="Barros A.L."/>
            <person name="Soares M.A."/>
            <person name="de Oliveira L.M."/>
            <person name="Marini M.M."/>
            <person name="Villalobos-Duno H."/>
            <person name="Cunha M.M."/>
            <person name="de Hoog S."/>
            <person name="da Silveira J.F."/>
            <person name="Henrissat B."/>
            <person name="Nino-Vega G.A."/>
            <person name="Cisalpino P.S."/>
            <person name="Mora-Montes H.M."/>
            <person name="Almeida S.R."/>
            <person name="Stajich J.E."/>
            <person name="Lopes-Bezerra L.M."/>
            <person name="Vasconcelos A.T."/>
            <person name="Felipe M.S."/>
        </authorList>
    </citation>
    <scope>NUCLEOTIDE SEQUENCE [LARGE SCALE GENOMIC DNA]</scope>
    <source>
        <strain evidence="7 8">5110</strain>
    </source>
</reference>
<dbReference type="Proteomes" id="UP000031575">
    <property type="component" value="Unassembled WGS sequence"/>
</dbReference>
<keyword evidence="8" id="KW-1185">Reference proteome</keyword>
<feature type="region of interest" description="Disordered" evidence="6">
    <location>
        <begin position="266"/>
        <end position="288"/>
    </location>
</feature>
<evidence type="ECO:0000256" key="5">
    <source>
        <dbReference type="ARBA" id="ARBA00023242"/>
    </source>
</evidence>
<dbReference type="PANTHER" id="PTHR15263">
    <property type="entry name" value="I-KAPPA-B-LIKE PROTEIN IKBL"/>
    <property type="match status" value="1"/>
</dbReference>
<dbReference type="OrthoDB" id="412109at2759"/>
<feature type="compositionally biased region" description="Basic residues" evidence="6">
    <location>
        <begin position="74"/>
        <end position="84"/>
    </location>
</feature>
<gene>
    <name evidence="7" type="ORF">SPBR_02767</name>
</gene>
<evidence type="ECO:0000256" key="1">
    <source>
        <dbReference type="ARBA" id="ARBA00004123"/>
    </source>
</evidence>
<evidence type="ECO:0000313" key="7">
    <source>
        <dbReference type="EMBL" id="KIH92965.1"/>
    </source>
</evidence>
<dbReference type="GO" id="GO:0005634">
    <property type="term" value="C:nucleus"/>
    <property type="evidence" value="ECO:0007669"/>
    <property type="project" value="UniProtKB-SubCell"/>
</dbReference>
<protein>
    <submittedName>
        <fullName evidence="7">Uncharacterized protein</fullName>
    </submittedName>
</protein>
<comment type="subcellular location">
    <subcellularLocation>
        <location evidence="1">Nucleus</location>
    </subcellularLocation>
</comment>
<comment type="caution">
    <text evidence="7">The sequence shown here is derived from an EMBL/GenBank/DDBJ whole genome shotgun (WGS) entry which is preliminary data.</text>
</comment>
<keyword evidence="4" id="KW-0040">ANK repeat</keyword>
<organism evidence="7 8">
    <name type="scientific">Sporothrix brasiliensis 5110</name>
    <dbReference type="NCBI Taxonomy" id="1398154"/>
    <lineage>
        <taxon>Eukaryota</taxon>
        <taxon>Fungi</taxon>
        <taxon>Dikarya</taxon>
        <taxon>Ascomycota</taxon>
        <taxon>Pezizomycotina</taxon>
        <taxon>Sordariomycetes</taxon>
        <taxon>Sordariomycetidae</taxon>
        <taxon>Ophiostomatales</taxon>
        <taxon>Ophiostomataceae</taxon>
        <taxon>Sporothrix</taxon>
    </lineage>
</organism>
<dbReference type="EMBL" id="AWTV01000006">
    <property type="protein sequence ID" value="KIH92965.1"/>
    <property type="molecule type" value="Genomic_DNA"/>
</dbReference>
<evidence type="ECO:0000313" key="8">
    <source>
        <dbReference type="Proteomes" id="UP000031575"/>
    </source>
</evidence>
<dbReference type="GO" id="GO:0043124">
    <property type="term" value="P:negative regulation of canonical NF-kappaB signal transduction"/>
    <property type="evidence" value="ECO:0007669"/>
    <property type="project" value="InterPro"/>
</dbReference>
<feature type="compositionally biased region" description="Basic residues" evidence="6">
    <location>
        <begin position="36"/>
        <end position="47"/>
    </location>
</feature>
<feature type="compositionally biased region" description="Basic and acidic residues" evidence="6">
    <location>
        <begin position="392"/>
        <end position="413"/>
    </location>
</feature>
<feature type="region of interest" description="Disordered" evidence="6">
    <location>
        <begin position="304"/>
        <end position="326"/>
    </location>
</feature>
<evidence type="ECO:0000256" key="2">
    <source>
        <dbReference type="ARBA" id="ARBA00022553"/>
    </source>
</evidence>